<dbReference type="EMBL" id="CM027682">
    <property type="protein sequence ID" value="KAG0537368.1"/>
    <property type="molecule type" value="Genomic_DNA"/>
</dbReference>
<dbReference type="Gramene" id="EER98849">
    <property type="protein sequence ID" value="EER98849"/>
    <property type="gene ID" value="SORBI_3002G191500"/>
</dbReference>
<dbReference type="PANTHER" id="PTHR33127">
    <property type="entry name" value="TRANSMEMBRANE PROTEIN"/>
    <property type="match status" value="1"/>
</dbReference>
<comment type="caution">
    <text evidence="2">The sequence shown here is derived from an EMBL/GenBank/DDBJ whole genome shotgun (WGS) entry which is preliminary data.</text>
</comment>
<reference evidence="2" key="2">
    <citation type="submission" date="2020-10" db="EMBL/GenBank/DDBJ databases">
        <authorList>
            <person name="Cooper E.A."/>
            <person name="Brenton Z.W."/>
            <person name="Flinn B.S."/>
            <person name="Jenkins J."/>
            <person name="Shu S."/>
            <person name="Flowers D."/>
            <person name="Luo F."/>
            <person name="Wang Y."/>
            <person name="Xia P."/>
            <person name="Barry K."/>
            <person name="Daum C."/>
            <person name="Lipzen A."/>
            <person name="Yoshinaga Y."/>
            <person name="Schmutz J."/>
            <person name="Saski C."/>
            <person name="Vermerris W."/>
            <person name="Kresovich S."/>
        </authorList>
    </citation>
    <scope>NUCLEOTIDE SEQUENCE</scope>
</reference>
<sequence length="338" mass="37141">METLENEESPPPPLDPSLAPVLLFHVEAGDEDDARSLYSIPKKRALQATGFGRRFVADVNWVTPQGWVLTLDPASRAVSLRDPFSSRTVRLPPDRECLLDSQATRCLLSTHRPTDPACVVLVVHRKLPVLYYCRPGGGEDRWFQHGYQSEIIHEDRDISVGVMARLTAVGPGSRFLGHELVDDKVVTLDFSPPAPGPTLTVADAADSPWPVGCSQVRSWKVESCGEVFAVRLCYTALCDKRVSRVQVDRLDWSTNAWVREAAAAGLGANRAFFVSTGQFGVSMAAHEAGLEPNCIYFTEEGDKGLYVYDTQQGTTKLHNLDPNVPDSAWPILLMPALA</sequence>
<evidence type="ECO:0000313" key="3">
    <source>
        <dbReference type="EMBL" id="KAG0543580.1"/>
    </source>
</evidence>
<dbReference type="AlphaFoldDB" id="A0A921RBF1"/>
<accession>A0A921RBF1</accession>
<reference evidence="2" key="1">
    <citation type="journal article" date="2019" name="BMC Genomics">
        <title>A new reference genome for Sorghum bicolor reveals high levels of sequence similarity between sweet and grain genotypes: implications for the genetics of sugar metabolism.</title>
        <authorList>
            <person name="Cooper E.A."/>
            <person name="Brenton Z.W."/>
            <person name="Flinn B.S."/>
            <person name="Jenkins J."/>
            <person name="Shu S."/>
            <person name="Flowers D."/>
            <person name="Luo F."/>
            <person name="Wang Y."/>
            <person name="Xia P."/>
            <person name="Barry K."/>
            <person name="Daum C."/>
            <person name="Lipzen A."/>
            <person name="Yoshinaga Y."/>
            <person name="Schmutz J."/>
            <person name="Saski C."/>
            <person name="Vermerris W."/>
            <person name="Kresovich S."/>
        </authorList>
    </citation>
    <scope>NUCLEOTIDE SEQUENCE</scope>
</reference>
<dbReference type="Pfam" id="PF03478">
    <property type="entry name" value="Beta-prop_KIB1-4"/>
    <property type="match status" value="1"/>
</dbReference>
<dbReference type="EMBL" id="CM027681">
    <property type="protein sequence ID" value="KAG0543580.1"/>
    <property type="molecule type" value="Genomic_DNA"/>
</dbReference>
<evidence type="ECO:0000313" key="2">
    <source>
        <dbReference type="EMBL" id="KAG0537368.1"/>
    </source>
</evidence>
<evidence type="ECO:0000259" key="1">
    <source>
        <dbReference type="Pfam" id="PF03478"/>
    </source>
</evidence>
<organism evidence="2 4">
    <name type="scientific">Sorghum bicolor</name>
    <name type="common">Sorghum</name>
    <name type="synonym">Sorghum vulgare</name>
    <dbReference type="NCBI Taxonomy" id="4558"/>
    <lineage>
        <taxon>Eukaryota</taxon>
        <taxon>Viridiplantae</taxon>
        <taxon>Streptophyta</taxon>
        <taxon>Embryophyta</taxon>
        <taxon>Tracheophyta</taxon>
        <taxon>Spermatophyta</taxon>
        <taxon>Magnoliopsida</taxon>
        <taxon>Liliopsida</taxon>
        <taxon>Poales</taxon>
        <taxon>Poaceae</taxon>
        <taxon>PACMAD clade</taxon>
        <taxon>Panicoideae</taxon>
        <taxon>Andropogonodae</taxon>
        <taxon>Andropogoneae</taxon>
        <taxon>Sorghinae</taxon>
        <taxon>Sorghum</taxon>
    </lineage>
</organism>
<dbReference type="PANTHER" id="PTHR33127:SF75">
    <property type="entry name" value="DUF295 DOMAIN-CONTAINING PROTEIN"/>
    <property type="match status" value="1"/>
</dbReference>
<name>A0A921RBF1_SORBI</name>
<dbReference type="InterPro" id="IPR005174">
    <property type="entry name" value="KIB1-4_b-propeller"/>
</dbReference>
<evidence type="ECO:0000313" key="4">
    <source>
        <dbReference type="Proteomes" id="UP000807115"/>
    </source>
</evidence>
<feature type="domain" description="KIB1-4 beta-propeller" evidence="1">
    <location>
        <begin position="38"/>
        <end position="309"/>
    </location>
</feature>
<dbReference type="OMA" id="HRDSHET"/>
<dbReference type="Proteomes" id="UP000807115">
    <property type="component" value="Chromosome 3"/>
</dbReference>
<dbReference type="Proteomes" id="UP000807115">
    <property type="component" value="Chromosome 2"/>
</dbReference>
<protein>
    <recommendedName>
        <fullName evidence="1">KIB1-4 beta-propeller domain-containing protein</fullName>
    </recommendedName>
</protein>
<proteinExistence type="predicted"/>
<gene>
    <name evidence="3" type="ORF">BDA96_02G202300</name>
    <name evidence="2" type="ORF">BDA96_03G143200</name>
</gene>